<keyword evidence="3" id="KW-1185">Reference proteome</keyword>
<evidence type="ECO:0000313" key="3">
    <source>
        <dbReference type="Proteomes" id="UP001370348"/>
    </source>
</evidence>
<evidence type="ECO:0000313" key="2">
    <source>
        <dbReference type="EMBL" id="WXB12058.1"/>
    </source>
</evidence>
<dbReference type="Gene3D" id="1.20.120.520">
    <property type="entry name" value="nmb1532 protein domain like"/>
    <property type="match status" value="1"/>
</dbReference>
<gene>
    <name evidence="2" type="ORF">LZC94_29910</name>
</gene>
<sequence length="164" mass="18514">MKATELLKKQHNEVKNLFSQLERGNGNAKTLLNELANNLAAHMVIEQEIFYPAVLEADKDLVLESYEEHAVARFALKRLMRAQKNDDTFKAKLITLKEIIEHHVEEEEEELFPKAEKALKERSTELGVEMKSLFDETKRLGYERVVGKGGVAVTSGHAPASARA</sequence>
<dbReference type="PANTHER" id="PTHR35585">
    <property type="entry name" value="HHE DOMAIN PROTEIN (AFU_ORTHOLOGUE AFUA_4G00730)"/>
    <property type="match status" value="1"/>
</dbReference>
<proteinExistence type="predicted"/>
<dbReference type="PANTHER" id="PTHR35585:SF1">
    <property type="entry name" value="HHE DOMAIN PROTEIN (AFU_ORTHOLOGUE AFUA_4G00730)"/>
    <property type="match status" value="1"/>
</dbReference>
<name>A0ABZ2LQ76_9BACT</name>
<dbReference type="InterPro" id="IPR012312">
    <property type="entry name" value="Hemerythrin-like"/>
</dbReference>
<dbReference type="Pfam" id="PF01814">
    <property type="entry name" value="Hemerythrin"/>
    <property type="match status" value="1"/>
</dbReference>
<organism evidence="2 3">
    <name type="scientific">Pendulispora albinea</name>
    <dbReference type="NCBI Taxonomy" id="2741071"/>
    <lineage>
        <taxon>Bacteria</taxon>
        <taxon>Pseudomonadati</taxon>
        <taxon>Myxococcota</taxon>
        <taxon>Myxococcia</taxon>
        <taxon>Myxococcales</taxon>
        <taxon>Sorangiineae</taxon>
        <taxon>Pendulisporaceae</taxon>
        <taxon>Pendulispora</taxon>
    </lineage>
</organism>
<reference evidence="2 3" key="1">
    <citation type="submission" date="2021-12" db="EMBL/GenBank/DDBJ databases">
        <title>Discovery of the Pendulisporaceae a myxobacterial family with distinct sporulation behavior and unique specialized metabolism.</title>
        <authorList>
            <person name="Garcia R."/>
            <person name="Popoff A."/>
            <person name="Bader C.D."/>
            <person name="Loehr J."/>
            <person name="Walesch S."/>
            <person name="Walt C."/>
            <person name="Boldt J."/>
            <person name="Bunk B."/>
            <person name="Haeckl F.J.F.P.J."/>
            <person name="Gunesch A.P."/>
            <person name="Birkelbach J."/>
            <person name="Nuebel U."/>
            <person name="Pietschmann T."/>
            <person name="Bach T."/>
            <person name="Mueller R."/>
        </authorList>
    </citation>
    <scope>NUCLEOTIDE SEQUENCE [LARGE SCALE GENOMIC DNA]</scope>
    <source>
        <strain evidence="2 3">MSr11954</strain>
    </source>
</reference>
<evidence type="ECO:0000259" key="1">
    <source>
        <dbReference type="Pfam" id="PF01814"/>
    </source>
</evidence>
<protein>
    <submittedName>
        <fullName evidence="2">Hemerythrin domain-containing protein</fullName>
    </submittedName>
</protein>
<dbReference type="RefSeq" id="WP_394821675.1">
    <property type="nucleotide sequence ID" value="NZ_CP089984.1"/>
</dbReference>
<feature type="domain" description="Hemerythrin-like" evidence="1">
    <location>
        <begin position="4"/>
        <end position="115"/>
    </location>
</feature>
<dbReference type="EMBL" id="CP089984">
    <property type="protein sequence ID" value="WXB12058.1"/>
    <property type="molecule type" value="Genomic_DNA"/>
</dbReference>
<dbReference type="Proteomes" id="UP001370348">
    <property type="component" value="Chromosome"/>
</dbReference>
<accession>A0ABZ2LQ76</accession>